<keyword evidence="2" id="KW-1185">Reference proteome</keyword>
<dbReference type="OrthoDB" id="359994at2"/>
<gene>
    <name evidence="1" type="ORF">SAMN04487977_102539</name>
</gene>
<protein>
    <submittedName>
        <fullName evidence="1">Uncharacterized protein</fullName>
    </submittedName>
</protein>
<sequence length="318" mass="35521">MIKIILKKLSTALFLSTVVLFNLCAELNIIPMAEFGALQLKDDNYLFSPSGTLLFKYQKDEEDSSNMPDVIAASLSYGQDIISKGLEDFEEKQFHSMDVFGKIGFGRNTFLLKVTGRGAHPFESYKNYEGLLFYSRELIKNDSMTLAVGGGLAATDTGIVIGGIDIFVVPLPMVYFAYKNQFIKTEMEWTGLPMINLMLFPENMFRIRLNAALAGFDLPVDLQWDCALSCYPVKKEPFNELVSVSAGVASNVKKLRINTENSLKYQYYSVYGELSITALTICGGYSFGGKQILRTKGDKFSKDYDGGFYATISGMYKF</sequence>
<evidence type="ECO:0000313" key="1">
    <source>
        <dbReference type="EMBL" id="SEQ11679.1"/>
    </source>
</evidence>
<dbReference type="AlphaFoldDB" id="A0A1H9DE60"/>
<proteinExistence type="predicted"/>
<dbReference type="Proteomes" id="UP000182360">
    <property type="component" value="Unassembled WGS sequence"/>
</dbReference>
<accession>A0A1H9DE60</accession>
<organism evidence="1 2">
    <name type="scientific">Treponema bryantii</name>
    <dbReference type="NCBI Taxonomy" id="163"/>
    <lineage>
        <taxon>Bacteria</taxon>
        <taxon>Pseudomonadati</taxon>
        <taxon>Spirochaetota</taxon>
        <taxon>Spirochaetia</taxon>
        <taxon>Spirochaetales</taxon>
        <taxon>Treponemataceae</taxon>
        <taxon>Treponema</taxon>
    </lineage>
</organism>
<name>A0A1H9DE60_9SPIR</name>
<reference evidence="1 2" key="1">
    <citation type="submission" date="2016-10" db="EMBL/GenBank/DDBJ databases">
        <authorList>
            <person name="de Groot N.N."/>
        </authorList>
    </citation>
    <scope>NUCLEOTIDE SEQUENCE [LARGE SCALE GENOMIC DNA]</scope>
    <source>
        <strain evidence="1 2">B25</strain>
    </source>
</reference>
<evidence type="ECO:0000313" key="2">
    <source>
        <dbReference type="Proteomes" id="UP000182360"/>
    </source>
</evidence>
<dbReference type="EMBL" id="FOFU01000002">
    <property type="protein sequence ID" value="SEQ11679.1"/>
    <property type="molecule type" value="Genomic_DNA"/>
</dbReference>
<dbReference type="RefSeq" id="WP_074641798.1">
    <property type="nucleotide sequence ID" value="NZ_FOFU01000002.1"/>
</dbReference>